<evidence type="ECO:0000256" key="1">
    <source>
        <dbReference type="SAM" id="SignalP"/>
    </source>
</evidence>
<name>A0A518JSI1_9BACT</name>
<feature type="chain" id="PRO_5021796036" description="Porin" evidence="1">
    <location>
        <begin position="24"/>
        <end position="424"/>
    </location>
</feature>
<dbReference type="Proteomes" id="UP000315082">
    <property type="component" value="Chromosome"/>
</dbReference>
<evidence type="ECO:0000313" key="2">
    <source>
        <dbReference type="EMBL" id="QDV68487.1"/>
    </source>
</evidence>
<dbReference type="InterPro" id="IPR011486">
    <property type="entry name" value="BBP2"/>
</dbReference>
<dbReference type="EMBL" id="CP036348">
    <property type="protein sequence ID" value="QDV68487.1"/>
    <property type="molecule type" value="Genomic_DNA"/>
</dbReference>
<dbReference type="AlphaFoldDB" id="A0A518JSI1"/>
<dbReference type="KEGG" id="rcf:Poly24_21960"/>
<keyword evidence="3" id="KW-1185">Reference proteome</keyword>
<dbReference type="SUPFAM" id="SSF56935">
    <property type="entry name" value="Porins"/>
    <property type="match status" value="1"/>
</dbReference>
<evidence type="ECO:0008006" key="4">
    <source>
        <dbReference type="Google" id="ProtNLM"/>
    </source>
</evidence>
<protein>
    <recommendedName>
        <fullName evidence="4">Porin</fullName>
    </recommendedName>
</protein>
<keyword evidence="1" id="KW-0732">Signal</keyword>
<dbReference type="RefSeq" id="WP_145094424.1">
    <property type="nucleotide sequence ID" value="NZ_CP036348.1"/>
</dbReference>
<dbReference type="Pfam" id="PF07642">
    <property type="entry name" value="BBP2"/>
    <property type="match status" value="1"/>
</dbReference>
<reference evidence="2 3" key="1">
    <citation type="submission" date="2019-02" db="EMBL/GenBank/DDBJ databases">
        <title>Deep-cultivation of Planctomycetes and their phenomic and genomic characterization uncovers novel biology.</title>
        <authorList>
            <person name="Wiegand S."/>
            <person name="Jogler M."/>
            <person name="Boedeker C."/>
            <person name="Pinto D."/>
            <person name="Vollmers J."/>
            <person name="Rivas-Marin E."/>
            <person name="Kohn T."/>
            <person name="Peeters S.H."/>
            <person name="Heuer A."/>
            <person name="Rast P."/>
            <person name="Oberbeckmann S."/>
            <person name="Bunk B."/>
            <person name="Jeske O."/>
            <person name="Meyerdierks A."/>
            <person name="Storesund J.E."/>
            <person name="Kallscheuer N."/>
            <person name="Luecker S."/>
            <person name="Lage O.M."/>
            <person name="Pohl T."/>
            <person name="Merkel B.J."/>
            <person name="Hornburger P."/>
            <person name="Mueller R.-W."/>
            <person name="Bruemmer F."/>
            <person name="Labrenz M."/>
            <person name="Spormann A.M."/>
            <person name="Op den Camp H."/>
            <person name="Overmann J."/>
            <person name="Amann R."/>
            <person name="Jetten M.S.M."/>
            <person name="Mascher T."/>
            <person name="Medema M.H."/>
            <person name="Devos D.P."/>
            <person name="Kaster A.-K."/>
            <person name="Ovreas L."/>
            <person name="Rohde M."/>
            <person name="Galperin M.Y."/>
            <person name="Jogler C."/>
        </authorList>
    </citation>
    <scope>NUCLEOTIDE SEQUENCE [LARGE SCALE GENOMIC DNA]</scope>
    <source>
        <strain evidence="2 3">Poly24</strain>
    </source>
</reference>
<proteinExistence type="predicted"/>
<dbReference type="OrthoDB" id="9775763at2"/>
<accession>A0A518JSI1</accession>
<sequence precursor="true">MARFTVRIFFIGLPLAIALSAWRGGCADASDLVSAEGCHCLSVTEACDALPRQCDVPLETSSLEQLWSACEATHGIEMGGWISAGLTLNGDGNRSGTGNAPYGYNNVSDGVVVNQMWVFAERQIADDGVDWGFRIDALFGTDGPDNQAFADQTWDFGWNSGRDYGVAIPQVYGDLRINDLMIRAGYFLTPIGWESVPTTLNFFYSHSYTFYYSEPNTHSGFLAAYEVNDRLTLRGGWTMGMDSSFANELNASTFLGGATLQINEKTTLTWSVLAGDWGDGTGRNDVPSHEGDIYIHSLILEHSLSDRWTYVLHNDLGANTDPTDAADARWYAIVQYLTYIINDAWQAGGRLEWFRDDEGVRVGSGPIDATDYYAATLGLHWQPTPHWTVRSEVRWDAAGGDSLPFDNGSDDDFFTYAINAIFAF</sequence>
<gene>
    <name evidence="2" type="ORF">Poly24_21960</name>
</gene>
<organism evidence="2 3">
    <name type="scientific">Rosistilla carotiformis</name>
    <dbReference type="NCBI Taxonomy" id="2528017"/>
    <lineage>
        <taxon>Bacteria</taxon>
        <taxon>Pseudomonadati</taxon>
        <taxon>Planctomycetota</taxon>
        <taxon>Planctomycetia</taxon>
        <taxon>Pirellulales</taxon>
        <taxon>Pirellulaceae</taxon>
        <taxon>Rosistilla</taxon>
    </lineage>
</organism>
<evidence type="ECO:0000313" key="3">
    <source>
        <dbReference type="Proteomes" id="UP000315082"/>
    </source>
</evidence>
<feature type="signal peptide" evidence="1">
    <location>
        <begin position="1"/>
        <end position="23"/>
    </location>
</feature>